<accession>A0A366H3N2</accession>
<sequence length="354" mass="39684">MKPPSQCIRAQVVLLLLTLLVPLTTAFSADPPYPPSPVIAGMEWASNETILRMAKDGDNWPLTWADDDALYTTWGDGTGFVPKVKQKLSLGFARVTGTPDKFTGANVRSLAEQVGQGRDGKKGWGILSVEGTLYLWLGHADNKGGQTQLAWSRDHAKTWTFAEWKFAEFGMMGFVNFGKDYAGARDSYVYAYSHDGPLADTPADHFILMRAPKDKLTSREAWEFFVKLDATGQPQWSRDITQRGPVFKHRDACLRSAMTYCAPLKRYLWWQHIPLPAGAKDRGDTRYTGGFAVYDAPEPWGPWTTAYFTEKWDVGPGEHGDFPTKWMSEDGRTLHLVFSGEDAFSVREVTVKVR</sequence>
<keyword evidence="3" id="KW-1185">Reference proteome</keyword>
<protein>
    <recommendedName>
        <fullName evidence="4">DUF4185 domain-containing protein</fullName>
    </recommendedName>
</protein>
<proteinExistence type="predicted"/>
<organism evidence="2 3">
    <name type="scientific">Roseimicrobium gellanilyticum</name>
    <dbReference type="NCBI Taxonomy" id="748857"/>
    <lineage>
        <taxon>Bacteria</taxon>
        <taxon>Pseudomonadati</taxon>
        <taxon>Verrucomicrobiota</taxon>
        <taxon>Verrucomicrobiia</taxon>
        <taxon>Verrucomicrobiales</taxon>
        <taxon>Verrucomicrobiaceae</taxon>
        <taxon>Roseimicrobium</taxon>
    </lineage>
</organism>
<comment type="caution">
    <text evidence="2">The sequence shown here is derived from an EMBL/GenBank/DDBJ whole genome shotgun (WGS) entry which is preliminary data.</text>
</comment>
<evidence type="ECO:0000256" key="1">
    <source>
        <dbReference type="SAM" id="SignalP"/>
    </source>
</evidence>
<reference evidence="2 3" key="1">
    <citation type="submission" date="2018-06" db="EMBL/GenBank/DDBJ databases">
        <title>Genomic Encyclopedia of Type Strains, Phase IV (KMG-IV): sequencing the most valuable type-strain genomes for metagenomic binning, comparative biology and taxonomic classification.</title>
        <authorList>
            <person name="Goeker M."/>
        </authorList>
    </citation>
    <scope>NUCLEOTIDE SEQUENCE [LARGE SCALE GENOMIC DNA]</scope>
    <source>
        <strain evidence="2 3">DSM 25532</strain>
    </source>
</reference>
<feature type="signal peptide" evidence="1">
    <location>
        <begin position="1"/>
        <end position="28"/>
    </location>
</feature>
<dbReference type="AlphaFoldDB" id="A0A366H3N2"/>
<evidence type="ECO:0000313" key="2">
    <source>
        <dbReference type="EMBL" id="RBP36601.1"/>
    </source>
</evidence>
<feature type="chain" id="PRO_5017050693" description="DUF4185 domain-containing protein" evidence="1">
    <location>
        <begin position="29"/>
        <end position="354"/>
    </location>
</feature>
<evidence type="ECO:0008006" key="4">
    <source>
        <dbReference type="Google" id="ProtNLM"/>
    </source>
</evidence>
<name>A0A366H3N2_9BACT</name>
<evidence type="ECO:0000313" key="3">
    <source>
        <dbReference type="Proteomes" id="UP000253426"/>
    </source>
</evidence>
<dbReference type="Proteomes" id="UP000253426">
    <property type="component" value="Unassembled WGS sequence"/>
</dbReference>
<keyword evidence="1" id="KW-0732">Signal</keyword>
<dbReference type="EMBL" id="QNRR01000016">
    <property type="protein sequence ID" value="RBP36601.1"/>
    <property type="molecule type" value="Genomic_DNA"/>
</dbReference>
<dbReference type="RefSeq" id="WP_113961837.1">
    <property type="nucleotide sequence ID" value="NZ_QNRR01000016.1"/>
</dbReference>
<gene>
    <name evidence="2" type="ORF">DES53_11640</name>
</gene>
<dbReference type="OrthoDB" id="183038at2"/>